<dbReference type="InterPro" id="IPR016161">
    <property type="entry name" value="Ald_DH/histidinol_DH"/>
</dbReference>
<accession>A0A919YYE5</accession>
<dbReference type="RefSeq" id="WP_213520154.1">
    <property type="nucleotide sequence ID" value="NZ_BOSE01000015.1"/>
</dbReference>
<dbReference type="InterPro" id="IPR022695">
    <property type="entry name" value="Histidinol_DH_monofunct"/>
</dbReference>
<evidence type="ECO:0000256" key="6">
    <source>
        <dbReference type="PIRNR" id="PIRNR000099"/>
    </source>
</evidence>
<keyword evidence="10" id="KW-1185">Reference proteome</keyword>
<dbReference type="Gene3D" id="1.20.5.1300">
    <property type="match status" value="1"/>
</dbReference>
<proteinExistence type="inferred from homology"/>
<feature type="active site" description="Proton acceptor" evidence="7">
    <location>
        <position position="334"/>
    </location>
</feature>
<dbReference type="Pfam" id="PF00815">
    <property type="entry name" value="Histidinol_dh"/>
    <property type="match status" value="1"/>
</dbReference>
<dbReference type="Gene3D" id="3.40.50.1980">
    <property type="entry name" value="Nitrogenase molybdenum iron protein domain"/>
    <property type="match status" value="2"/>
</dbReference>
<keyword evidence="5 6" id="KW-0560">Oxidoreductase</keyword>
<dbReference type="FunFam" id="3.40.50.1980:FF:000001">
    <property type="entry name" value="Histidinol dehydrogenase"/>
    <property type="match status" value="1"/>
</dbReference>
<evidence type="ECO:0000256" key="5">
    <source>
        <dbReference type="ARBA" id="ARBA00023002"/>
    </source>
</evidence>
<keyword evidence="3" id="KW-0479">Metal-binding</keyword>
<dbReference type="AlphaFoldDB" id="A0A919YYE5"/>
<keyword evidence="4" id="KW-0862">Zinc</keyword>
<dbReference type="Proteomes" id="UP000683139">
    <property type="component" value="Unassembled WGS sequence"/>
</dbReference>
<evidence type="ECO:0000313" key="9">
    <source>
        <dbReference type="EMBL" id="GIP19421.1"/>
    </source>
</evidence>
<protein>
    <submittedName>
        <fullName evidence="9">Histidinol dehydrogenase</fullName>
    </submittedName>
</protein>
<organism evidence="9 10">
    <name type="scientific">Paenibacillus montaniterrae</name>
    <dbReference type="NCBI Taxonomy" id="429341"/>
    <lineage>
        <taxon>Bacteria</taxon>
        <taxon>Bacillati</taxon>
        <taxon>Bacillota</taxon>
        <taxon>Bacilli</taxon>
        <taxon>Bacillales</taxon>
        <taxon>Paenibacillaceae</taxon>
        <taxon>Paenibacillus</taxon>
    </lineage>
</organism>
<dbReference type="PRINTS" id="PR00083">
    <property type="entry name" value="HOLDHDRGNASE"/>
</dbReference>
<evidence type="ECO:0000256" key="8">
    <source>
        <dbReference type="RuleBase" id="RU004175"/>
    </source>
</evidence>
<comment type="caution">
    <text evidence="9">The sequence shown here is derived from an EMBL/GenBank/DDBJ whole genome shotgun (WGS) entry which is preliminary data.</text>
</comment>
<dbReference type="GO" id="GO:0051287">
    <property type="term" value="F:NAD binding"/>
    <property type="evidence" value="ECO:0007669"/>
    <property type="project" value="InterPro"/>
</dbReference>
<gene>
    <name evidence="9" type="primary">hisD</name>
    <name evidence="9" type="ORF">J40TS1_50630</name>
</gene>
<dbReference type="GO" id="GO:0004399">
    <property type="term" value="F:histidinol dehydrogenase activity"/>
    <property type="evidence" value="ECO:0007669"/>
    <property type="project" value="InterPro"/>
</dbReference>
<dbReference type="InterPro" id="IPR012131">
    <property type="entry name" value="Hstdl_DH"/>
</dbReference>
<dbReference type="GO" id="GO:0000105">
    <property type="term" value="P:L-histidine biosynthetic process"/>
    <property type="evidence" value="ECO:0007669"/>
    <property type="project" value="InterPro"/>
</dbReference>
<evidence type="ECO:0000256" key="1">
    <source>
        <dbReference type="ARBA" id="ARBA00001947"/>
    </source>
</evidence>
<evidence type="ECO:0000256" key="3">
    <source>
        <dbReference type="ARBA" id="ARBA00022723"/>
    </source>
</evidence>
<dbReference type="GO" id="GO:0046872">
    <property type="term" value="F:metal ion binding"/>
    <property type="evidence" value="ECO:0007669"/>
    <property type="project" value="UniProtKB-KW"/>
</dbReference>
<evidence type="ECO:0000256" key="7">
    <source>
        <dbReference type="PIRSR" id="PIRSR000099-1"/>
    </source>
</evidence>
<dbReference type="NCBIfam" id="TIGR00069">
    <property type="entry name" value="hisD"/>
    <property type="match status" value="1"/>
</dbReference>
<sequence>MQYSSIVFEIPKQKELLYERFKSHKTLFDRKVLSGVLDIFDKVAEYGDEAVKAFTQEYDQVELEQLLLSQGEADAYVAALSPSLRAAIEQAIENVRAVNVELLPKTWERQIRPGTVIGEHVSALDSVGIWIPARKGPLLSTAIMLVTAAKVAGVKQIVVGMPPSSDGSGDVGTIAAARLAGADQFVIGNGVAIIAAFAQGTASISEVDGIYGPGPGGIAAAMSVAMTYGKKSVLGIGPTESMIFADASVNPLQLAYDLINEAEHGPDSSSILVTTSEELAVEVEQQLWRLVERVDNKRQQYLKQVFSPSGKGAIVVADCIETACELINWVAPEHLMIAAKPATESDVLARIRHAGEILLGAYTPFSAANYGIGITAVLPTNHYAKAFSGITCKDMVKHSTIGRLSKEALQQLNPLIQEMSSYEQLPCHGKAAQIRLNDLLANQ</sequence>
<evidence type="ECO:0000256" key="2">
    <source>
        <dbReference type="ARBA" id="ARBA00010178"/>
    </source>
</evidence>
<dbReference type="GO" id="GO:0005737">
    <property type="term" value="C:cytoplasm"/>
    <property type="evidence" value="ECO:0007669"/>
    <property type="project" value="TreeGrafter"/>
</dbReference>
<comment type="cofactor">
    <cofactor evidence="1">
        <name>Zn(2+)</name>
        <dbReference type="ChEBI" id="CHEBI:29105"/>
    </cofactor>
</comment>
<comment type="similarity">
    <text evidence="2 6 8">Belongs to the histidinol dehydrogenase family.</text>
</comment>
<name>A0A919YYE5_9BACL</name>
<dbReference type="PANTHER" id="PTHR21256:SF2">
    <property type="entry name" value="HISTIDINE BIOSYNTHESIS TRIFUNCTIONAL PROTEIN"/>
    <property type="match status" value="1"/>
</dbReference>
<dbReference type="PANTHER" id="PTHR21256">
    <property type="entry name" value="HISTIDINOL DEHYDROGENASE HDH"/>
    <property type="match status" value="1"/>
</dbReference>
<reference evidence="9" key="1">
    <citation type="submission" date="2021-03" db="EMBL/GenBank/DDBJ databases">
        <title>Antimicrobial resistance genes in bacteria isolated from Japanese honey, and their potential for conferring macrolide and lincosamide resistance in the American foulbrood pathogen Paenibacillus larvae.</title>
        <authorList>
            <person name="Okamoto M."/>
            <person name="Kumagai M."/>
            <person name="Kanamori H."/>
            <person name="Takamatsu D."/>
        </authorList>
    </citation>
    <scope>NUCLEOTIDE SEQUENCE</scope>
    <source>
        <strain evidence="9">J40TS1</strain>
    </source>
</reference>
<evidence type="ECO:0000256" key="4">
    <source>
        <dbReference type="ARBA" id="ARBA00022833"/>
    </source>
</evidence>
<feature type="active site" description="Proton acceptor" evidence="7">
    <location>
        <position position="333"/>
    </location>
</feature>
<dbReference type="PIRSF" id="PIRSF000099">
    <property type="entry name" value="Histidinol_dh"/>
    <property type="match status" value="1"/>
</dbReference>
<evidence type="ECO:0000313" key="10">
    <source>
        <dbReference type="Proteomes" id="UP000683139"/>
    </source>
</evidence>
<dbReference type="SUPFAM" id="SSF53720">
    <property type="entry name" value="ALDH-like"/>
    <property type="match status" value="1"/>
</dbReference>
<dbReference type="EMBL" id="BOSE01000015">
    <property type="protein sequence ID" value="GIP19421.1"/>
    <property type="molecule type" value="Genomic_DNA"/>
</dbReference>